<dbReference type="Gene3D" id="3.40.50.10130">
    <property type="match status" value="1"/>
</dbReference>
<keyword evidence="3" id="KW-1185">Reference proteome</keyword>
<dbReference type="AlphaFoldDB" id="A0A934WTA7"/>
<dbReference type="SUPFAM" id="SSF52980">
    <property type="entry name" value="Restriction endonuclease-like"/>
    <property type="match status" value="1"/>
</dbReference>
<evidence type="ECO:0000313" key="2">
    <source>
        <dbReference type="EMBL" id="MBK6089562.1"/>
    </source>
</evidence>
<comment type="caution">
    <text evidence="2">The sequence shown here is derived from an EMBL/GenBank/DDBJ whole genome shotgun (WGS) entry which is preliminary data.</text>
</comment>
<dbReference type="GO" id="GO:0004518">
    <property type="term" value="F:nuclease activity"/>
    <property type="evidence" value="ECO:0007669"/>
    <property type="project" value="InterPro"/>
</dbReference>
<protein>
    <submittedName>
        <fullName evidence="2">ERCC4 domain-containing protein</fullName>
    </submittedName>
</protein>
<dbReference type="Pfam" id="PF02732">
    <property type="entry name" value="ERCC4"/>
    <property type="match status" value="1"/>
</dbReference>
<dbReference type="InterPro" id="IPR011335">
    <property type="entry name" value="Restrct_endonuc-II-like"/>
</dbReference>
<organism evidence="2 3">
    <name type="scientific">Ruminococcus difficilis</name>
    <dbReference type="NCBI Taxonomy" id="2763069"/>
    <lineage>
        <taxon>Bacteria</taxon>
        <taxon>Bacillati</taxon>
        <taxon>Bacillota</taxon>
        <taxon>Clostridia</taxon>
        <taxon>Eubacteriales</taxon>
        <taxon>Oscillospiraceae</taxon>
        <taxon>Ruminococcus</taxon>
    </lineage>
</organism>
<dbReference type="EMBL" id="JAEQMG010000143">
    <property type="protein sequence ID" value="MBK6089562.1"/>
    <property type="molecule type" value="Genomic_DNA"/>
</dbReference>
<dbReference type="GO" id="GO:0003677">
    <property type="term" value="F:DNA binding"/>
    <property type="evidence" value="ECO:0007669"/>
    <property type="project" value="InterPro"/>
</dbReference>
<sequence length="166" mass="19657">MIIQIDSREKPKAIGKILEEFDAQGIRHPVSKLMVGDYMNYDNPRLIIDRKQNLSELCCNACQGHERFRKELKLAQDNDIQLVFLCEHGKGFRQLSDVIWWENPRRWKRQRNPETGKWEETETKATTGETLHRILHTLERKYGCRFLFCEKEETGAEIIRILKEGL</sequence>
<dbReference type="InterPro" id="IPR006166">
    <property type="entry name" value="ERCC4_domain"/>
</dbReference>
<gene>
    <name evidence="2" type="ORF">JKK62_13085</name>
</gene>
<name>A0A934WTA7_9FIRM</name>
<dbReference type="RefSeq" id="WP_201428279.1">
    <property type="nucleotide sequence ID" value="NZ_JAEQMG010000143.1"/>
</dbReference>
<dbReference type="Proteomes" id="UP000633365">
    <property type="component" value="Unassembled WGS sequence"/>
</dbReference>
<feature type="domain" description="ERCC4" evidence="1">
    <location>
        <begin position="5"/>
        <end position="160"/>
    </location>
</feature>
<evidence type="ECO:0000313" key="3">
    <source>
        <dbReference type="Proteomes" id="UP000633365"/>
    </source>
</evidence>
<evidence type="ECO:0000259" key="1">
    <source>
        <dbReference type="Pfam" id="PF02732"/>
    </source>
</evidence>
<proteinExistence type="predicted"/>
<reference evidence="2" key="1">
    <citation type="submission" date="2021-01" db="EMBL/GenBank/DDBJ databases">
        <title>Genome public.</title>
        <authorList>
            <person name="Liu C."/>
            <person name="Sun Q."/>
        </authorList>
    </citation>
    <scope>NUCLEOTIDE SEQUENCE</scope>
    <source>
        <strain evidence="2">M6</strain>
    </source>
</reference>
<dbReference type="GO" id="GO:0006259">
    <property type="term" value="P:DNA metabolic process"/>
    <property type="evidence" value="ECO:0007669"/>
    <property type="project" value="UniProtKB-ARBA"/>
</dbReference>
<accession>A0A934WTA7</accession>